<sequence length="454" mass="52586">MLKLEMNAQNWDNWPKSLREFTTKAFTKCTSPADQDRMEAFLIPMLKKAAEHGTIFEIDWTKQKVPELDELHDSSNHKSRSRSPKSSSHNSRSRSRAHKKSSSSSIKRHRSRSRSPGSPSRSHERSRSRARKRKFDHSRHRSRSRSLSPTRRTNFQQQHQLRERSPSTSALNRSRSRPNDLKGIELEKAIVGTCQDLEKQYLRLTSAPDPSTVRPLDVLRRSLEMVVNYWKTSSNRDYHYACDQLKSIRQDLTVQFIRNSFTVLVYETHARIALEINDQEEFNQCQSQLKTLYEIVPSNAQYEFLGYLILYLIYTENTTEIQLTLSKLPKDSLDHPVVDHALKVRRAWSLANYHRLFSLYKQSPAMSAKLMDWFLERERKQAIKIIARSYRPSIPVEFVSEQLAFDNTDDCLKFVQKHAPTIVTSTNATGAPVPAPASQITSKDAFFVLSSQSQ</sequence>
<feature type="domain" description="PCI" evidence="2">
    <location>
        <begin position="278"/>
        <end position="454"/>
    </location>
</feature>
<feature type="compositionally biased region" description="Basic residues" evidence="1">
    <location>
        <begin position="128"/>
        <end position="144"/>
    </location>
</feature>
<evidence type="ECO:0000259" key="2">
    <source>
        <dbReference type="PROSITE" id="PS50250"/>
    </source>
</evidence>
<proteinExistence type="predicted"/>
<name>A0A6G1SAS4_9ACAR</name>
<dbReference type="EMBL" id="GGYP01002550">
    <property type="protein sequence ID" value="MDE47321.1"/>
    <property type="molecule type" value="Transcribed_RNA"/>
</dbReference>
<protein>
    <submittedName>
        <fullName evidence="3">Leukocyte receptor cluster member 8</fullName>
    </submittedName>
</protein>
<reference evidence="3" key="1">
    <citation type="submission" date="2018-10" db="EMBL/GenBank/DDBJ databases">
        <title>Transcriptome assembly of Aceria tosichella (Wheat curl mite) Type 2.</title>
        <authorList>
            <person name="Scully E.D."/>
            <person name="Geib S.M."/>
            <person name="Palmer N.A."/>
            <person name="Gupta A.K."/>
            <person name="Sarath G."/>
            <person name="Tatineni S."/>
        </authorList>
    </citation>
    <scope>NUCLEOTIDE SEQUENCE</scope>
    <source>
        <strain evidence="3">LincolnNE</strain>
    </source>
</reference>
<dbReference type="Gene3D" id="1.25.40.990">
    <property type="match status" value="1"/>
</dbReference>
<dbReference type="Pfam" id="PF03399">
    <property type="entry name" value="SAC3_GANP"/>
    <property type="match status" value="1"/>
</dbReference>
<evidence type="ECO:0000256" key="1">
    <source>
        <dbReference type="SAM" id="MobiDB-lite"/>
    </source>
</evidence>
<dbReference type="AlphaFoldDB" id="A0A6G1SAS4"/>
<dbReference type="PANTHER" id="PTHR12436">
    <property type="entry name" value="80 KDA MCM3-ASSOCIATED PROTEIN"/>
    <property type="match status" value="1"/>
</dbReference>
<dbReference type="InterPro" id="IPR045107">
    <property type="entry name" value="SAC3/GANP/THP3"/>
</dbReference>
<feature type="region of interest" description="Disordered" evidence="1">
    <location>
        <begin position="70"/>
        <end position="180"/>
    </location>
</feature>
<organism evidence="3">
    <name type="scientific">Aceria tosichella</name>
    <name type="common">wheat curl mite</name>
    <dbReference type="NCBI Taxonomy" id="561515"/>
    <lineage>
        <taxon>Eukaryota</taxon>
        <taxon>Metazoa</taxon>
        <taxon>Ecdysozoa</taxon>
        <taxon>Arthropoda</taxon>
        <taxon>Chelicerata</taxon>
        <taxon>Arachnida</taxon>
        <taxon>Acari</taxon>
        <taxon>Acariformes</taxon>
        <taxon>Trombidiformes</taxon>
        <taxon>Prostigmata</taxon>
        <taxon>Eupodina</taxon>
        <taxon>Eriophyoidea</taxon>
        <taxon>Eriophyidae</taxon>
        <taxon>Eriophyinae</taxon>
        <taxon>Aceriini</taxon>
        <taxon>Aceria</taxon>
    </lineage>
</organism>
<feature type="compositionally biased region" description="Basic residues" evidence="1">
    <location>
        <begin position="91"/>
        <end position="113"/>
    </location>
</feature>
<dbReference type="PANTHER" id="PTHR12436:SF4">
    <property type="entry name" value="LEUKOCYTE RECEPTOR CLUSTER MEMBER 8"/>
    <property type="match status" value="1"/>
</dbReference>
<accession>A0A6G1SAS4</accession>
<dbReference type="GO" id="GO:0005634">
    <property type="term" value="C:nucleus"/>
    <property type="evidence" value="ECO:0007669"/>
    <property type="project" value="TreeGrafter"/>
</dbReference>
<evidence type="ECO:0000313" key="3">
    <source>
        <dbReference type="EMBL" id="MDE47321.1"/>
    </source>
</evidence>
<gene>
    <name evidence="3" type="primary">leng8</name>
    <name evidence="3" type="ORF">g.16542</name>
</gene>
<dbReference type="PROSITE" id="PS50250">
    <property type="entry name" value="PCI"/>
    <property type="match status" value="1"/>
</dbReference>
<keyword evidence="3" id="KW-0675">Receptor</keyword>
<dbReference type="InterPro" id="IPR005062">
    <property type="entry name" value="SAC3/GANP/THP3_conserved"/>
</dbReference>
<dbReference type="InterPro" id="IPR000717">
    <property type="entry name" value="PCI_dom"/>
</dbReference>